<dbReference type="PANTHER" id="PTHR45901:SF3">
    <property type="entry name" value="LIPOXYGENASE HOMOLOGY DOMAIN-CONTAINING PROTEIN 1"/>
    <property type="match status" value="1"/>
</dbReference>
<keyword evidence="5" id="KW-1185">Reference proteome</keyword>
<evidence type="ECO:0000259" key="3">
    <source>
        <dbReference type="PROSITE" id="PS50095"/>
    </source>
</evidence>
<dbReference type="InterPro" id="IPR052970">
    <property type="entry name" value="Inner_ear_hair_cell_LOXHD"/>
</dbReference>
<evidence type="ECO:0000256" key="1">
    <source>
        <dbReference type="PROSITE-ProRule" id="PRU00152"/>
    </source>
</evidence>
<feature type="domain" description="PLAT" evidence="3">
    <location>
        <begin position="2"/>
        <end position="120"/>
    </location>
</feature>
<feature type="domain" description="PLAT" evidence="3">
    <location>
        <begin position="1691"/>
        <end position="1837"/>
    </location>
</feature>
<feature type="compositionally biased region" description="Acidic residues" evidence="2">
    <location>
        <begin position="268"/>
        <end position="286"/>
    </location>
</feature>
<feature type="compositionally biased region" description="Polar residues" evidence="2">
    <location>
        <begin position="236"/>
        <end position="250"/>
    </location>
</feature>
<feature type="region of interest" description="Disordered" evidence="2">
    <location>
        <begin position="227"/>
        <end position="595"/>
    </location>
</feature>
<feature type="domain" description="PLAT" evidence="3">
    <location>
        <begin position="1428"/>
        <end position="1543"/>
    </location>
</feature>
<feature type="compositionally biased region" description="Polar residues" evidence="2">
    <location>
        <begin position="1787"/>
        <end position="1796"/>
    </location>
</feature>
<feature type="domain" description="PLAT" evidence="3">
    <location>
        <begin position="1245"/>
        <end position="1412"/>
    </location>
</feature>
<evidence type="ECO:0000313" key="4">
    <source>
        <dbReference type="EMBL" id="PAA83727.1"/>
    </source>
</evidence>
<comment type="caution">
    <text evidence="4">The sequence shown here is derived from an EMBL/GenBank/DDBJ whole genome shotgun (WGS) entry which is preliminary data.</text>
</comment>
<feature type="region of interest" description="Disordered" evidence="2">
    <location>
        <begin position="1766"/>
        <end position="1796"/>
    </location>
</feature>
<dbReference type="PROSITE" id="PS50095">
    <property type="entry name" value="PLAT"/>
    <property type="match status" value="11"/>
</dbReference>
<sequence>EMSYNVSVKTGDVAGAGTDANVFLTIFGKNGETGERQLRASDSALNKFERNRIDMFKIESPDIGELERIRIRHDGSLPNSGWFLDWVRIAVPSRGKQYLFAAHRWLDTNEADRKLEIDIDCSEVTDIERTIPYEIIVQTGDCKGAGTDAAVFVQIYGEDGLKTDQTLLRSRSDNFEKGKEDRFKLDLIDVGPIQKIRIGHDGTGFGDGWFLEHVLIRRHALRGSRRLKLNRKSSSQARNRSLSLAQSQQLNRRKSFAAAAEPYKKDYYDDEDDEDEDGVVDLDEDDISSRKKTGARRPSVRPASAKKRRDSSPAGNTRSRSRSPYDEDNDLRLSIGDDDDDKDSRRDSRLRRRSSAVQSSKSHGRGRRPSPFDDEEDDSDIDGEDEAGDRASSRRGTLRRPSSSVGDRRRSSVKQAPLRSADNRKNFNDDDNFDDSDDDLPSSSRGKKPPSSSPSGRRYSTRPSRAALTDSLEDGDGRASRRSSVRPGSDALRRRANSMIPLRGQQRSLWRVDEESEGGFSIDDAEMDQDDLDTESLTSARALAQKRSASMVSPSGIGSRRRSTIGPARSGEGVAAGSQRQSIRRGDSIGDGSSDLTSADGFDGWSIVTAEEEIEEYWFYCKRWLAKDEDDKMIVRELLPTTKDGKPLSRLSEIVYEVRVKTGDKLGAGTDANVFITLYGAEADSGERELSKSESHRNKFENNNEDVFRLKAIDLGELRKLKIRHDDKGGGADWYLDHVIVADPKSKKEYYFPCNKWLSTSRDGGQISRDLIAVDKSHMGKNVNENLKLEKKAFSDTYHVKVFTGDVRGAGTDANCHIVLFGDSGDSGVIPLQQSKTHVNKFERNNCDEFEIELVDIGELHKIQIGHDNANPWPDWYLEKVEIDCPRLGMSWVFPCGEWIGKSKGDGQLDKTLYPQQGVTKIYANRVPYEITTYTSDKSSAGTSANVFIQIYSAETQTEQALLCSKNERSGKFKRGSVDKFVLELEDVEDPIEKIRIGHDDEGIGSGWHLEKVEIRRFTAGNSSITYVFPCNRWLARDEEDREIVRELVPQKVIEEDDRMGGKGKAREKDFKSSLKMKNYKVHVFTGDKMGAGTNADVFLTVYGTKGDSGERELIKSEKNLDKFERGQEDIFAWEVVDLGQLYKIKIRHNDKGLFSNWFLDRVEVVDASSGEKSVFFAERWLSKSKDDKKLQVTVYAQGYEGDMNSSVSSLRSSGSALTERDRSPRSSVRRAASLTEAVPEGPVGDYTISFTTGRKREMGTEGPIWVRLYGRLPDKKQQRRRGGSFGASDGDRGGGVKRPSGAGIGGRRRRDNEIVTTGHVYLEQDSDTSQKDSKSKMLLVPGSTVKFTFEKLMLSEVTKIEIGNEGVTPGKGWYLEEFRLELPTQGRRYVRRCKCWFARDKEDSKTVREFEFDTEDTESVQSYTPMIPYEVLIETANQAEAGTDCRVGLTVFGLKGQSETVYLDKEEKRFERGRKDLIKVNLEDVEPIYKLRLSHDGKGSRREWIVDRVTMTNLENSEVYTFDCGQHIGKDGKCFADMAARAGGGKALIGPVRYRISVKTSDERFSGTNANVFVRLYGEYGDSGDLRLNQLTKPDKKPFQTGQTDTFELELLDLGGLFRCTVWHDDVGLASGWKLDNIVVEDEKRRRRYEFPCGNWLSLRDSGLIKRDLLCDAPPGEDLTRDLEDPKRKVTYEITVQTGDKKDAGMPHDAFLFLEGDLDVMTGEFIMANSLDGERFARGSSDTFRMKHRNLGRLQTLRIGAVDNGAGDRKGYGDRGARGRRRDSQATDGASGTPKQQWNVFSVSVLDTGTGTQYSFPVNKWVPVEHDVRRKGGVTAEVDEIKETSTKARLAKKRDLKIVRYDVEVHTGEEFGSGTNANVSINLIGENGELGMTPLKQKNRDLFERKQVDRFPIECSDLGELKKIRIEHDNTGFRPDWLLSKVIVRDSSSGRVWNFNCNQWLSTKKGDMQLFKELYPSPA</sequence>
<feature type="domain" description="PLAT" evidence="3">
    <location>
        <begin position="796"/>
        <end position="914"/>
    </location>
</feature>
<feature type="region of interest" description="Disordered" evidence="2">
    <location>
        <begin position="1270"/>
        <end position="1311"/>
    </location>
</feature>
<proteinExistence type="predicted"/>
<feature type="compositionally biased region" description="Acidic residues" evidence="2">
    <location>
        <begin position="429"/>
        <end position="440"/>
    </location>
</feature>
<feature type="domain" description="PLAT" evidence="3">
    <location>
        <begin position="654"/>
        <end position="772"/>
    </location>
</feature>
<accession>A0A267GE54</accession>
<name>A0A267GE54_9PLAT</name>
<evidence type="ECO:0000313" key="5">
    <source>
        <dbReference type="Proteomes" id="UP000215902"/>
    </source>
</evidence>
<feature type="compositionally biased region" description="Low complexity" evidence="2">
    <location>
        <begin position="441"/>
        <end position="465"/>
    </location>
</feature>
<feature type="compositionally biased region" description="Low complexity" evidence="2">
    <location>
        <begin position="1206"/>
        <end position="1216"/>
    </location>
</feature>
<feature type="domain" description="PLAT" evidence="3">
    <location>
        <begin position="1078"/>
        <end position="1196"/>
    </location>
</feature>
<dbReference type="CDD" id="cd01756">
    <property type="entry name" value="PLAT_repeat"/>
    <property type="match status" value="6"/>
</dbReference>
<dbReference type="InterPro" id="IPR036392">
    <property type="entry name" value="PLAT/LH2_dom_sf"/>
</dbReference>
<feature type="compositionally biased region" description="Acidic residues" evidence="2">
    <location>
        <begin position="372"/>
        <end position="387"/>
    </location>
</feature>
<feature type="non-terminal residue" evidence="4">
    <location>
        <position position="1"/>
    </location>
</feature>
<feature type="domain" description="PLAT" evidence="3">
    <location>
        <begin position="1860"/>
        <end position="1976"/>
    </location>
</feature>
<dbReference type="STRING" id="282301.A0A267GE54"/>
<dbReference type="SUPFAM" id="SSF49723">
    <property type="entry name" value="Lipase/lipooxygenase domain (PLAT/LH2 domain)"/>
    <property type="match status" value="11"/>
</dbReference>
<comment type="caution">
    <text evidence="1">Lacks conserved residue(s) required for the propagation of feature annotation.</text>
</comment>
<dbReference type="Gene3D" id="2.60.60.20">
    <property type="entry name" value="PLAT/LH2 domain"/>
    <property type="match status" value="5"/>
</dbReference>
<dbReference type="InterPro" id="IPR001024">
    <property type="entry name" value="PLAT/LH2_dom"/>
</dbReference>
<evidence type="ECO:0000256" key="2">
    <source>
        <dbReference type="SAM" id="MobiDB-lite"/>
    </source>
</evidence>
<feature type="region of interest" description="Disordered" evidence="2">
    <location>
        <begin position="1205"/>
        <end position="1237"/>
    </location>
</feature>
<reference evidence="4 5" key="1">
    <citation type="submission" date="2017-06" db="EMBL/GenBank/DDBJ databases">
        <title>A platform for efficient transgenesis in Macrostomum lignano, a flatworm model organism for stem cell research.</title>
        <authorList>
            <person name="Berezikov E."/>
        </authorList>
    </citation>
    <scope>NUCLEOTIDE SEQUENCE [LARGE SCALE GENOMIC DNA]</scope>
    <source>
        <strain evidence="4">DV1</strain>
        <tissue evidence="4">Whole organism</tissue>
    </source>
</reference>
<dbReference type="EMBL" id="NIVC01000406">
    <property type="protein sequence ID" value="PAA83727.1"/>
    <property type="molecule type" value="Genomic_DNA"/>
</dbReference>
<feature type="compositionally biased region" description="Acidic residues" evidence="2">
    <location>
        <begin position="523"/>
        <end position="534"/>
    </location>
</feature>
<dbReference type="Proteomes" id="UP000215902">
    <property type="component" value="Unassembled WGS sequence"/>
</dbReference>
<dbReference type="SMART" id="SM00308">
    <property type="entry name" value="LH2"/>
    <property type="match status" value="9"/>
</dbReference>
<gene>
    <name evidence="4" type="ORF">BOX15_Mlig005461g4</name>
</gene>
<dbReference type="Gene3D" id="2.40.180.10">
    <property type="entry name" value="Catalase core domain"/>
    <property type="match status" value="7"/>
</dbReference>
<feature type="domain" description="PLAT" evidence="3">
    <location>
        <begin position="1553"/>
        <end position="1672"/>
    </location>
</feature>
<feature type="compositionally biased region" description="Basic residues" evidence="2">
    <location>
        <begin position="290"/>
        <end position="309"/>
    </location>
</feature>
<dbReference type="Pfam" id="PF01477">
    <property type="entry name" value="PLAT"/>
    <property type="match status" value="10"/>
</dbReference>
<dbReference type="PANTHER" id="PTHR45901">
    <property type="entry name" value="PROTEIN CBG12474"/>
    <property type="match status" value="1"/>
</dbReference>
<feature type="domain" description="PLAT" evidence="3">
    <location>
        <begin position="131"/>
        <end position="247"/>
    </location>
</feature>
<organism evidence="4 5">
    <name type="scientific">Macrostomum lignano</name>
    <dbReference type="NCBI Taxonomy" id="282301"/>
    <lineage>
        <taxon>Eukaryota</taxon>
        <taxon>Metazoa</taxon>
        <taxon>Spiralia</taxon>
        <taxon>Lophotrochozoa</taxon>
        <taxon>Platyhelminthes</taxon>
        <taxon>Rhabditophora</taxon>
        <taxon>Macrostomorpha</taxon>
        <taxon>Macrostomida</taxon>
        <taxon>Macrostomidae</taxon>
        <taxon>Macrostomum</taxon>
    </lineage>
</organism>
<feature type="domain" description="PLAT" evidence="3">
    <location>
        <begin position="927"/>
        <end position="1049"/>
    </location>
</feature>
<feature type="compositionally biased region" description="Basic and acidic residues" evidence="2">
    <location>
        <begin position="1767"/>
        <end position="1786"/>
    </location>
</feature>
<dbReference type="OrthoDB" id="5322100at2759"/>
<protein>
    <recommendedName>
        <fullName evidence="3">PLAT domain-containing protein</fullName>
    </recommendedName>
</protein>